<dbReference type="GO" id="GO:0033290">
    <property type="term" value="C:eukaryotic 48S preinitiation complex"/>
    <property type="evidence" value="ECO:0007669"/>
    <property type="project" value="UniProtKB-UniRule"/>
</dbReference>
<comment type="similarity">
    <text evidence="4">Belongs to the eIF-3 subunit F family.</text>
</comment>
<dbReference type="GO" id="GO:0003743">
    <property type="term" value="F:translation initiation factor activity"/>
    <property type="evidence" value="ECO:0007669"/>
    <property type="project" value="UniProtKB-UniRule"/>
</dbReference>
<feature type="domain" description="MPN" evidence="6">
    <location>
        <begin position="81"/>
        <end position="220"/>
    </location>
</feature>
<sequence length="420" mass="44989">MSNDAHNQVPHPLQNQNSRSNSGTSAQRKEAPVCLRRLCPTSATRPNSLFLLHQLPPIFCDRGTTTTSTSQHKEQEHSTPVNIQPQAVFSVIDHAVRRDIRDTQSTRVIGALVGTRSEDGSEVEVRSTFAIPHTENEDQVEVDVEYQKNMLALTLRASPRETLLGWYTTSHELNSFSALIQNFFASPETGTFPHPAVHLTISTEPGSAIETKTYISAPVAVSPDRAAESCLFVEVPHKLLFTDAERAALGVVSAAAESETRSAPVVSDIESLAQALETVSDLLDRVSNYVGEVLDEERDGSHALGQFLMNALSLAPKVSSTQIEHDFNNHIQDVLMVSYLANTIRTQIDLAQRLATAPLAAGEKEAGKEGGKEGEEGGKQEGGRSGGGAGGRGGKRTGGRGGGGGGRGGGQQREPRENGE</sequence>
<dbReference type="GO" id="GO:0001732">
    <property type="term" value="P:formation of cytoplasmic translation initiation complex"/>
    <property type="evidence" value="ECO:0007669"/>
    <property type="project" value="UniProtKB-UniRule"/>
</dbReference>
<comment type="subcellular location">
    <subcellularLocation>
        <location evidence="4">Cytoplasm</location>
    </subcellularLocation>
</comment>
<dbReference type="PANTHER" id="PTHR10540:SF6">
    <property type="entry name" value="EUKARYOTIC TRANSLATION INITIATION FACTOR 3 SUBUNIT F"/>
    <property type="match status" value="1"/>
</dbReference>
<dbReference type="GeneID" id="87880539"/>
<comment type="function">
    <text evidence="4">Component of the eukaryotic translation initiation factor 3 (eIF-3) complex, which is involved in protein synthesis of a specialized repertoire of mRNAs and, together with other initiation factors, stimulates binding of mRNA and methionyl-tRNAi to the 40S ribosome. The eIF-3 complex specifically targets and initiates translation of a subset of mRNAs involved in cell proliferation.</text>
</comment>
<dbReference type="RefSeq" id="XP_062724827.1">
    <property type="nucleotide sequence ID" value="XM_062861710.1"/>
</dbReference>
<dbReference type="InterPro" id="IPR024969">
    <property type="entry name" value="EIF3F/CSN6-like_C"/>
</dbReference>
<dbReference type="GO" id="GO:0016282">
    <property type="term" value="C:eukaryotic 43S preinitiation complex"/>
    <property type="evidence" value="ECO:0007669"/>
    <property type="project" value="UniProtKB-UniRule"/>
</dbReference>
<evidence type="ECO:0000313" key="8">
    <source>
        <dbReference type="Proteomes" id="UP001273166"/>
    </source>
</evidence>
<feature type="compositionally biased region" description="Basic and acidic residues" evidence="5">
    <location>
        <begin position="362"/>
        <end position="382"/>
    </location>
</feature>
<comment type="caution">
    <text evidence="7">The sequence shown here is derived from an EMBL/GenBank/DDBJ whole genome shotgun (WGS) entry which is preliminary data.</text>
</comment>
<dbReference type="CDD" id="cd08064">
    <property type="entry name" value="MPN_eIF3f"/>
    <property type="match status" value="1"/>
</dbReference>
<dbReference type="SMART" id="SM00232">
    <property type="entry name" value="JAB_MPN"/>
    <property type="match status" value="1"/>
</dbReference>
<dbReference type="HAMAP" id="MF_03005">
    <property type="entry name" value="eIF3f"/>
    <property type="match status" value="1"/>
</dbReference>
<evidence type="ECO:0000256" key="1">
    <source>
        <dbReference type="ARBA" id="ARBA00022490"/>
    </source>
</evidence>
<reference evidence="7" key="1">
    <citation type="journal article" date="2023" name="Mol. Phylogenet. Evol.">
        <title>Genome-scale phylogeny and comparative genomics of the fungal order Sordariales.</title>
        <authorList>
            <person name="Hensen N."/>
            <person name="Bonometti L."/>
            <person name="Westerberg I."/>
            <person name="Brannstrom I.O."/>
            <person name="Guillou S."/>
            <person name="Cros-Aarteil S."/>
            <person name="Calhoun S."/>
            <person name="Haridas S."/>
            <person name="Kuo A."/>
            <person name="Mondo S."/>
            <person name="Pangilinan J."/>
            <person name="Riley R."/>
            <person name="LaButti K."/>
            <person name="Andreopoulos B."/>
            <person name="Lipzen A."/>
            <person name="Chen C."/>
            <person name="Yan M."/>
            <person name="Daum C."/>
            <person name="Ng V."/>
            <person name="Clum A."/>
            <person name="Steindorff A."/>
            <person name="Ohm R.A."/>
            <person name="Martin F."/>
            <person name="Silar P."/>
            <person name="Natvig D.O."/>
            <person name="Lalanne C."/>
            <person name="Gautier V."/>
            <person name="Ament-Velasquez S.L."/>
            <person name="Kruys A."/>
            <person name="Hutchinson M.I."/>
            <person name="Powell A.J."/>
            <person name="Barry K."/>
            <person name="Miller A.N."/>
            <person name="Grigoriev I.V."/>
            <person name="Debuchy R."/>
            <person name="Gladieux P."/>
            <person name="Hiltunen Thoren M."/>
            <person name="Johannesson H."/>
        </authorList>
    </citation>
    <scope>NUCLEOTIDE SEQUENCE</scope>
    <source>
        <strain evidence="7">CBS 333.67</strain>
    </source>
</reference>
<dbReference type="PROSITE" id="PS50249">
    <property type="entry name" value="MPN"/>
    <property type="match status" value="1"/>
</dbReference>
<dbReference type="InterPro" id="IPR037518">
    <property type="entry name" value="MPN"/>
</dbReference>
<dbReference type="AlphaFoldDB" id="A0AAJ0M4S1"/>
<comment type="subunit">
    <text evidence="4">Component of the eukaryotic translation initiation factor 3 (eIF-3) complex.</text>
</comment>
<dbReference type="Pfam" id="PF13012">
    <property type="entry name" value="MitMem_reg"/>
    <property type="match status" value="1"/>
</dbReference>
<dbReference type="PANTHER" id="PTHR10540">
    <property type="entry name" value="EUKARYOTIC TRANSLATION INITIATION FACTOR 3 SUBUNIT F-RELATED"/>
    <property type="match status" value="1"/>
</dbReference>
<feature type="compositionally biased region" description="Gly residues" evidence="5">
    <location>
        <begin position="383"/>
        <end position="392"/>
    </location>
</feature>
<feature type="compositionally biased region" description="Gly residues" evidence="5">
    <location>
        <begin position="399"/>
        <end position="411"/>
    </location>
</feature>
<protein>
    <recommendedName>
        <fullName evidence="4">Eukaryotic translation initiation factor 3 subunit F</fullName>
        <shortName evidence="4">eIF3f</shortName>
    </recommendedName>
</protein>
<dbReference type="Proteomes" id="UP001273166">
    <property type="component" value="Unassembled WGS sequence"/>
</dbReference>
<evidence type="ECO:0000256" key="3">
    <source>
        <dbReference type="ARBA" id="ARBA00022917"/>
    </source>
</evidence>
<evidence type="ECO:0000256" key="4">
    <source>
        <dbReference type="HAMAP-Rule" id="MF_03005"/>
    </source>
</evidence>
<dbReference type="InterPro" id="IPR027531">
    <property type="entry name" value="eIF3f"/>
</dbReference>
<keyword evidence="8" id="KW-1185">Reference proteome</keyword>
<dbReference type="GO" id="GO:0008237">
    <property type="term" value="F:metallopeptidase activity"/>
    <property type="evidence" value="ECO:0007669"/>
    <property type="project" value="InterPro"/>
</dbReference>
<dbReference type="GO" id="GO:0031369">
    <property type="term" value="F:translation initiation factor binding"/>
    <property type="evidence" value="ECO:0007669"/>
    <property type="project" value="InterPro"/>
</dbReference>
<dbReference type="Gene3D" id="3.40.140.10">
    <property type="entry name" value="Cytidine Deaminase, domain 2"/>
    <property type="match status" value="1"/>
</dbReference>
<feature type="region of interest" description="Disordered" evidence="5">
    <location>
        <begin position="1"/>
        <end position="31"/>
    </location>
</feature>
<reference evidence="7" key="2">
    <citation type="submission" date="2023-06" db="EMBL/GenBank/DDBJ databases">
        <authorList>
            <consortium name="Lawrence Berkeley National Laboratory"/>
            <person name="Mondo S.J."/>
            <person name="Hensen N."/>
            <person name="Bonometti L."/>
            <person name="Westerberg I."/>
            <person name="Brannstrom I.O."/>
            <person name="Guillou S."/>
            <person name="Cros-Aarteil S."/>
            <person name="Calhoun S."/>
            <person name="Haridas S."/>
            <person name="Kuo A."/>
            <person name="Pangilinan J."/>
            <person name="Riley R."/>
            <person name="Labutti K."/>
            <person name="Andreopoulos B."/>
            <person name="Lipzen A."/>
            <person name="Chen C."/>
            <person name="Yanf M."/>
            <person name="Daum C."/>
            <person name="Ng V."/>
            <person name="Clum A."/>
            <person name="Steindorff A."/>
            <person name="Ohm R."/>
            <person name="Martin F."/>
            <person name="Silar P."/>
            <person name="Natvig D."/>
            <person name="Lalanne C."/>
            <person name="Gautier V."/>
            <person name="Ament-Velasquez S.L."/>
            <person name="Kruys A."/>
            <person name="Hutchinson M.I."/>
            <person name="Powell A.J."/>
            <person name="Barry K."/>
            <person name="Miller A.N."/>
            <person name="Grigoriev I.V."/>
            <person name="Debuchy R."/>
            <person name="Gladieux P."/>
            <person name="Thoren M.H."/>
            <person name="Johannesson H."/>
        </authorList>
    </citation>
    <scope>NUCLEOTIDE SEQUENCE</scope>
    <source>
        <strain evidence="7">CBS 333.67</strain>
    </source>
</reference>
<evidence type="ECO:0000256" key="5">
    <source>
        <dbReference type="SAM" id="MobiDB-lite"/>
    </source>
</evidence>
<dbReference type="GO" id="GO:0071541">
    <property type="term" value="C:eukaryotic translation initiation factor 3 complex, eIF3m"/>
    <property type="evidence" value="ECO:0007669"/>
    <property type="project" value="TreeGrafter"/>
</dbReference>
<evidence type="ECO:0000313" key="7">
    <source>
        <dbReference type="EMBL" id="KAK3309047.1"/>
    </source>
</evidence>
<organism evidence="7 8">
    <name type="scientific">Chaetomium strumarium</name>
    <dbReference type="NCBI Taxonomy" id="1170767"/>
    <lineage>
        <taxon>Eukaryota</taxon>
        <taxon>Fungi</taxon>
        <taxon>Dikarya</taxon>
        <taxon>Ascomycota</taxon>
        <taxon>Pezizomycotina</taxon>
        <taxon>Sordariomycetes</taxon>
        <taxon>Sordariomycetidae</taxon>
        <taxon>Sordariales</taxon>
        <taxon>Chaetomiaceae</taxon>
        <taxon>Chaetomium</taxon>
    </lineage>
</organism>
<dbReference type="InterPro" id="IPR000555">
    <property type="entry name" value="JAMM/MPN+_dom"/>
</dbReference>
<dbReference type="EMBL" id="JAUDZG010000002">
    <property type="protein sequence ID" value="KAK3309047.1"/>
    <property type="molecule type" value="Genomic_DNA"/>
</dbReference>
<dbReference type="Pfam" id="PF01398">
    <property type="entry name" value="JAB"/>
    <property type="match status" value="1"/>
</dbReference>
<name>A0AAJ0M4S1_9PEZI</name>
<accession>A0AAJ0M4S1</accession>
<keyword evidence="2 4" id="KW-0396">Initiation factor</keyword>
<evidence type="ECO:0000259" key="6">
    <source>
        <dbReference type="PROSITE" id="PS50249"/>
    </source>
</evidence>
<feature type="region of interest" description="Disordered" evidence="5">
    <location>
        <begin position="361"/>
        <end position="420"/>
    </location>
</feature>
<proteinExistence type="inferred from homology"/>
<feature type="compositionally biased region" description="Polar residues" evidence="5">
    <location>
        <begin position="13"/>
        <end position="26"/>
    </location>
</feature>
<gene>
    <name evidence="7" type="ORF">B0T15DRAFT_127755</name>
</gene>
<keyword evidence="1 4" id="KW-0963">Cytoplasm</keyword>
<evidence type="ECO:0000256" key="2">
    <source>
        <dbReference type="ARBA" id="ARBA00022540"/>
    </source>
</evidence>
<keyword evidence="3 4" id="KW-0648">Protein biosynthesis</keyword>